<dbReference type="InterPro" id="IPR016163">
    <property type="entry name" value="Ald_DH_C"/>
</dbReference>
<evidence type="ECO:0000256" key="4">
    <source>
        <dbReference type="PIRNR" id="PIRNR036492"/>
    </source>
</evidence>
<dbReference type="InterPro" id="IPR016160">
    <property type="entry name" value="Ald_DH_CS_CYS"/>
</dbReference>
<accession>A0A8H5ET24</accession>
<dbReference type="PANTHER" id="PTHR43570">
    <property type="entry name" value="ALDEHYDE DEHYDROGENASE"/>
    <property type="match status" value="1"/>
</dbReference>
<feature type="active site" evidence="5">
    <location>
        <position position="254"/>
    </location>
</feature>
<comment type="caution">
    <text evidence="9">The sequence shown here is derived from an EMBL/GenBank/DDBJ whole genome shotgun (WGS) entry which is preliminary data.</text>
</comment>
<dbReference type="InterPro" id="IPR012394">
    <property type="entry name" value="Aldehyde_DH_NAD(P)"/>
</dbReference>
<dbReference type="PROSITE" id="PS00687">
    <property type="entry name" value="ALDEHYDE_DEHYDR_GLU"/>
    <property type="match status" value="1"/>
</dbReference>
<dbReference type="Gene3D" id="3.40.605.10">
    <property type="entry name" value="Aldehyde Dehydrogenase, Chain A, domain 1"/>
    <property type="match status" value="1"/>
</dbReference>
<dbReference type="PANTHER" id="PTHR43570:SF16">
    <property type="entry name" value="ALDEHYDE DEHYDROGENASE TYPE III, ISOFORM Q"/>
    <property type="match status" value="1"/>
</dbReference>
<evidence type="ECO:0000259" key="8">
    <source>
        <dbReference type="Pfam" id="PF00171"/>
    </source>
</evidence>
<evidence type="ECO:0000256" key="6">
    <source>
        <dbReference type="PROSITE-ProRule" id="PRU10007"/>
    </source>
</evidence>
<dbReference type="InterPro" id="IPR016162">
    <property type="entry name" value="Ald_DH_N"/>
</dbReference>
<evidence type="ECO:0000256" key="3">
    <source>
        <dbReference type="ARBA" id="ARBA00023027"/>
    </source>
</evidence>
<proteinExistence type="inferred from homology"/>
<gene>
    <name evidence="9" type="ORF">D9619_007732</name>
</gene>
<feature type="active site" evidence="5 6">
    <location>
        <position position="220"/>
    </location>
</feature>
<dbReference type="PROSITE" id="PS00070">
    <property type="entry name" value="ALDEHYDE_DEHYDR_CYS"/>
    <property type="match status" value="1"/>
</dbReference>
<evidence type="ECO:0000256" key="7">
    <source>
        <dbReference type="RuleBase" id="RU003345"/>
    </source>
</evidence>
<evidence type="ECO:0000313" key="10">
    <source>
        <dbReference type="Proteomes" id="UP000567179"/>
    </source>
</evidence>
<dbReference type="SUPFAM" id="SSF53720">
    <property type="entry name" value="ALDH-like"/>
    <property type="match status" value="1"/>
</dbReference>
<dbReference type="EMBL" id="JAACJJ010000057">
    <property type="protein sequence ID" value="KAF5311008.1"/>
    <property type="molecule type" value="Genomic_DNA"/>
</dbReference>
<comment type="similarity">
    <text evidence="1 4 7">Belongs to the aldehyde dehydrogenase family.</text>
</comment>
<dbReference type="Proteomes" id="UP000567179">
    <property type="component" value="Unassembled WGS sequence"/>
</dbReference>
<name>A0A8H5ET24_9AGAR</name>
<dbReference type="OrthoDB" id="440325at2759"/>
<keyword evidence="2 4" id="KW-0560">Oxidoreductase</keyword>
<sequence length="510" mass="55875">MATTELAFTPVESIEQIRDELKAGFASGKLKSIAYRKYQLTQLAYMVKDNMVRFEEALNKDLGRPTLEARFLEIIPTIGEVMTQLKGVDTWSKPTKPPFSINFAAMRPLIRKEAKGTILVISPFNYPMWLTLGPLAGAIAAGNTVCLKPSESTTATTALMTELLGKYLDKDVVRVVNGAIPETTKLLELQWDHILYTGGGRVAKVVATAAAKHLTPVTLELGGKSPVIIDPACDLKTAAKRILWGKVVNAGQTCVAPDYILVPKDFQDKFCDALKETYEEFYPDADKRSAADGSYSRLVTPQATNRVAGLLERTKGTIVFGGEVDKDNKYIAPTLVKDVQPDDSLMSEEIFGPLLPVVPVTDIDEAIKFINDRDHPLALYIFSQNDALKQKVMSSTQSGAVIANEVVLHPGADGMPFGGVGPSGYGNHTGKYSFDLFTHFRTIDMILKFRFPPYNKSNTDATMRMMSSLPARPKGPPAVAGTASKWWGKWFLLAFAVVVAGRLTRLKMTS</sequence>
<dbReference type="Pfam" id="PF00171">
    <property type="entry name" value="Aldedh"/>
    <property type="match status" value="1"/>
</dbReference>
<dbReference type="GO" id="GO:0004029">
    <property type="term" value="F:aldehyde dehydrogenase (NAD+) activity"/>
    <property type="evidence" value="ECO:0007669"/>
    <property type="project" value="TreeGrafter"/>
</dbReference>
<reference evidence="9 10" key="1">
    <citation type="journal article" date="2020" name="ISME J.">
        <title>Uncovering the hidden diversity of litter-decomposition mechanisms in mushroom-forming fungi.</title>
        <authorList>
            <person name="Floudas D."/>
            <person name="Bentzer J."/>
            <person name="Ahren D."/>
            <person name="Johansson T."/>
            <person name="Persson P."/>
            <person name="Tunlid A."/>
        </authorList>
    </citation>
    <scope>NUCLEOTIDE SEQUENCE [LARGE SCALE GENOMIC DNA]</scope>
    <source>
        <strain evidence="9 10">CBS 101986</strain>
    </source>
</reference>
<dbReference type="Gene3D" id="3.40.309.10">
    <property type="entry name" value="Aldehyde Dehydrogenase, Chain A, domain 2"/>
    <property type="match status" value="1"/>
</dbReference>
<dbReference type="InterPro" id="IPR029510">
    <property type="entry name" value="Ald_DH_CS_GLU"/>
</dbReference>
<dbReference type="CDD" id="cd07135">
    <property type="entry name" value="ALDH_F14-YMR110C"/>
    <property type="match status" value="1"/>
</dbReference>
<dbReference type="FunFam" id="3.40.605.10:FF:000004">
    <property type="entry name" value="Aldehyde dehydrogenase"/>
    <property type="match status" value="1"/>
</dbReference>
<evidence type="ECO:0000256" key="1">
    <source>
        <dbReference type="ARBA" id="ARBA00009986"/>
    </source>
</evidence>
<dbReference type="AlphaFoldDB" id="A0A8H5ET24"/>
<dbReference type="InterPro" id="IPR015590">
    <property type="entry name" value="Aldehyde_DH_dom"/>
</dbReference>
<evidence type="ECO:0000256" key="5">
    <source>
        <dbReference type="PIRSR" id="PIRSR036492-1"/>
    </source>
</evidence>
<dbReference type="InterPro" id="IPR016161">
    <property type="entry name" value="Ald_DH/histidinol_DH"/>
</dbReference>
<dbReference type="GO" id="GO:0005737">
    <property type="term" value="C:cytoplasm"/>
    <property type="evidence" value="ECO:0007669"/>
    <property type="project" value="TreeGrafter"/>
</dbReference>
<feature type="domain" description="Aldehyde dehydrogenase" evidence="8">
    <location>
        <begin position="12"/>
        <end position="443"/>
    </location>
</feature>
<keyword evidence="3" id="KW-0520">NAD</keyword>
<dbReference type="GO" id="GO:0006081">
    <property type="term" value="P:aldehyde metabolic process"/>
    <property type="evidence" value="ECO:0007669"/>
    <property type="project" value="InterPro"/>
</dbReference>
<evidence type="ECO:0000256" key="2">
    <source>
        <dbReference type="ARBA" id="ARBA00023002"/>
    </source>
</evidence>
<evidence type="ECO:0000313" key="9">
    <source>
        <dbReference type="EMBL" id="KAF5311008.1"/>
    </source>
</evidence>
<keyword evidence="10" id="KW-1185">Reference proteome</keyword>
<protein>
    <recommendedName>
        <fullName evidence="4">Aldehyde dehydrogenase</fullName>
    </recommendedName>
</protein>
<dbReference type="PIRSF" id="PIRSF036492">
    <property type="entry name" value="ALDH"/>
    <property type="match status" value="1"/>
</dbReference>
<dbReference type="FunFam" id="3.40.309.10:FF:000025">
    <property type="entry name" value="Aldehyde dehydrogenase"/>
    <property type="match status" value="1"/>
</dbReference>
<organism evidence="9 10">
    <name type="scientific">Psilocybe cf. subviscida</name>
    <dbReference type="NCBI Taxonomy" id="2480587"/>
    <lineage>
        <taxon>Eukaryota</taxon>
        <taxon>Fungi</taxon>
        <taxon>Dikarya</taxon>
        <taxon>Basidiomycota</taxon>
        <taxon>Agaricomycotina</taxon>
        <taxon>Agaricomycetes</taxon>
        <taxon>Agaricomycetidae</taxon>
        <taxon>Agaricales</taxon>
        <taxon>Agaricineae</taxon>
        <taxon>Strophariaceae</taxon>
        <taxon>Psilocybe</taxon>
    </lineage>
</organism>